<organism evidence="1 2">
    <name type="scientific">Coemansia nantahalensis</name>
    <dbReference type="NCBI Taxonomy" id="2789366"/>
    <lineage>
        <taxon>Eukaryota</taxon>
        <taxon>Fungi</taxon>
        <taxon>Fungi incertae sedis</taxon>
        <taxon>Zoopagomycota</taxon>
        <taxon>Kickxellomycotina</taxon>
        <taxon>Kickxellomycetes</taxon>
        <taxon>Kickxellales</taxon>
        <taxon>Kickxellaceae</taxon>
        <taxon>Coemansia</taxon>
    </lineage>
</organism>
<name>A0ACC1K9B1_9FUNG</name>
<comment type="caution">
    <text evidence="1">The sequence shown here is derived from an EMBL/GenBank/DDBJ whole genome shotgun (WGS) entry which is preliminary data.</text>
</comment>
<proteinExistence type="predicted"/>
<keyword evidence="2" id="KW-1185">Reference proteome</keyword>
<reference evidence="1" key="1">
    <citation type="submission" date="2022-07" db="EMBL/GenBank/DDBJ databases">
        <title>Phylogenomic reconstructions and comparative analyses of Kickxellomycotina fungi.</title>
        <authorList>
            <person name="Reynolds N.K."/>
            <person name="Stajich J.E."/>
            <person name="Barry K."/>
            <person name="Grigoriev I.V."/>
            <person name="Crous P."/>
            <person name="Smith M.E."/>
        </authorList>
    </citation>
    <scope>NUCLEOTIDE SEQUENCE</scope>
    <source>
        <strain evidence="1">CBS 109366</strain>
    </source>
</reference>
<accession>A0ACC1K9B1</accession>
<dbReference type="Proteomes" id="UP001140234">
    <property type="component" value="Unassembled WGS sequence"/>
</dbReference>
<dbReference type="EMBL" id="JANBUJ010000001">
    <property type="protein sequence ID" value="KAJ2775950.1"/>
    <property type="molecule type" value="Genomic_DNA"/>
</dbReference>
<evidence type="ECO:0000313" key="1">
    <source>
        <dbReference type="EMBL" id="KAJ2775950.1"/>
    </source>
</evidence>
<protein>
    <submittedName>
        <fullName evidence="1">Uncharacterized protein</fullName>
    </submittedName>
</protein>
<gene>
    <name evidence="1" type="ORF">IWQ57_000107</name>
</gene>
<sequence>MHAPASASCLHVGRPQRNSGVPLSLKRRSLQQTSLPVRKGDIRRVPGGPPDHVARMAFAPSRSTGSGDMDDLCYQRLEAWLRVVDNYREYFTSMAAAELDLATVYARIGDILKVPIREDALLLPVGGGGIQDITSRLKGLQQLMVENHCAISSAAKRNALEELRDLHVEVLEMRDAYAASMHRLYRELGQCKASITMRTQLLQAAIAAADAASQRDTEVIKDPFIINLEVEALLRKHAEMENRLYAAATAQQERIQNFEPQLVGRLSAAVGRYIDEVNGRHKLLRLAAKRDARAISSVDGADEWRHFHETFADVLASPQGTTGLAKAQDIVYPGMDSEWVKVLRQGVVALKEHGPLFRSTWQSKYGVLTTRGYFHVFRSQGDVVCGAPETSIFLPRARVALGRHGTLQISCGSRFSRCRVVIQDGPASLGNWCQLMDGICQSSPFGVPAGGLATPPDSGSDESLDQRQRRTEPGAAARAAKSQGSRRRTLLALSPDRPPMGTPATPTRVGRPFSADASMLAQTPPQLVRIEQCLVPTPTQNLYMLPLASSPAGAPAAKAARPSPAGSASRGSHSFDAYSPSFSETPGDDSTTSDGPLRAETSGDPSSASGPADPASLFEPSLSQDSETAPIGSLPQLSSVRHSSQGFLGRFPAGDRMDAASLGSGGGRWCGSIVDLQRPRQYASSVGGMPAAHGFSQDIWRADLLAVPDPAMRISGGTRTRPRTVICGDSDGGLDPHNPYLGEFLARRQARGSSRASAPAAAAATSWLADF</sequence>
<evidence type="ECO:0000313" key="2">
    <source>
        <dbReference type="Proteomes" id="UP001140234"/>
    </source>
</evidence>